<name>A0A510UNM3_ALIFS</name>
<reference evidence="1 2" key="1">
    <citation type="submission" date="2019-07" db="EMBL/GenBank/DDBJ databases">
        <title>Whole genome shotgun sequence of Aliivibrio fischeri NBRC 101058.</title>
        <authorList>
            <person name="Hosoyama A."/>
            <person name="Uohara A."/>
            <person name="Ohji S."/>
            <person name="Ichikawa N."/>
        </authorList>
    </citation>
    <scope>NUCLEOTIDE SEQUENCE [LARGE SCALE GENOMIC DNA]</scope>
    <source>
        <strain evidence="1 2">NBRC 101058</strain>
    </source>
</reference>
<protein>
    <submittedName>
        <fullName evidence="1">Uncharacterized protein</fullName>
    </submittedName>
</protein>
<dbReference type="EMBL" id="BJTZ01000090">
    <property type="protein sequence ID" value="GEK16179.1"/>
    <property type="molecule type" value="Genomic_DNA"/>
</dbReference>
<evidence type="ECO:0000313" key="1">
    <source>
        <dbReference type="EMBL" id="GEK16179.1"/>
    </source>
</evidence>
<comment type="caution">
    <text evidence="1">The sequence shown here is derived from an EMBL/GenBank/DDBJ whole genome shotgun (WGS) entry which is preliminary data.</text>
</comment>
<accession>A0A510UNM3</accession>
<evidence type="ECO:0000313" key="2">
    <source>
        <dbReference type="Proteomes" id="UP000321787"/>
    </source>
</evidence>
<organism evidence="1 2">
    <name type="scientific">Aliivibrio fischeri</name>
    <name type="common">Vibrio fischeri</name>
    <dbReference type="NCBI Taxonomy" id="668"/>
    <lineage>
        <taxon>Bacteria</taxon>
        <taxon>Pseudomonadati</taxon>
        <taxon>Pseudomonadota</taxon>
        <taxon>Gammaproteobacteria</taxon>
        <taxon>Vibrionales</taxon>
        <taxon>Vibrionaceae</taxon>
        <taxon>Aliivibrio</taxon>
    </lineage>
</organism>
<gene>
    <name evidence="1" type="ORF">AFI02nite_42150</name>
</gene>
<sequence length="124" mass="13416">MSQCSSKIWGLFLILLVVFSAGSFAASQVNTSLPSSETITPYQKSSSIINALVISDCAQWDHDLSLGYSSERHHCCASVCLLKMSCGQSLVVTHSLLSSLALINVDQAEKAIVRNQTLFRPPIV</sequence>
<dbReference type="RefSeq" id="WP_063653404.1">
    <property type="nucleotide sequence ID" value="NZ_BJTZ01000090.1"/>
</dbReference>
<proteinExistence type="predicted"/>
<dbReference type="AlphaFoldDB" id="A0A510UNM3"/>
<dbReference type="Proteomes" id="UP000321787">
    <property type="component" value="Unassembled WGS sequence"/>
</dbReference>